<feature type="domain" description="Thioredoxin" evidence="1">
    <location>
        <begin position="54"/>
        <end position="132"/>
    </location>
</feature>
<dbReference type="CDD" id="cd02947">
    <property type="entry name" value="TRX_family"/>
    <property type="match status" value="1"/>
</dbReference>
<dbReference type="InterPro" id="IPR036249">
    <property type="entry name" value="Thioredoxin-like_sf"/>
</dbReference>
<dbReference type="AlphaFoldDB" id="A0A852SZ33"/>
<keyword evidence="3" id="KW-1185">Reference proteome</keyword>
<dbReference type="GO" id="GO:0016853">
    <property type="term" value="F:isomerase activity"/>
    <property type="evidence" value="ECO:0007669"/>
    <property type="project" value="UniProtKB-KW"/>
</dbReference>
<protein>
    <submittedName>
        <fullName evidence="2">Thiol-disulfide isomerase/thioredoxin</fullName>
    </submittedName>
</protein>
<dbReference type="Proteomes" id="UP000589620">
    <property type="component" value="Unassembled WGS sequence"/>
</dbReference>
<dbReference type="EMBL" id="JACCBJ010000001">
    <property type="protein sequence ID" value="NYD73923.1"/>
    <property type="molecule type" value="Genomic_DNA"/>
</dbReference>
<dbReference type="Pfam" id="PF00085">
    <property type="entry name" value="Thioredoxin"/>
    <property type="match status" value="1"/>
</dbReference>
<comment type="caution">
    <text evidence="2">The sequence shown here is derived from an EMBL/GenBank/DDBJ whole genome shotgun (WGS) entry which is preliminary data.</text>
</comment>
<keyword evidence="2" id="KW-0413">Isomerase</keyword>
<accession>A0A852SZ33</accession>
<proteinExistence type="predicted"/>
<name>A0A852SZ33_9MICO</name>
<gene>
    <name evidence="2" type="ORF">BJ963_001442</name>
</gene>
<dbReference type="RefSeq" id="WP_089916654.1">
    <property type="nucleotide sequence ID" value="NZ_BAAAPX010000001.1"/>
</dbReference>
<evidence type="ECO:0000313" key="3">
    <source>
        <dbReference type="Proteomes" id="UP000589620"/>
    </source>
</evidence>
<evidence type="ECO:0000259" key="1">
    <source>
        <dbReference type="Pfam" id="PF00085"/>
    </source>
</evidence>
<dbReference type="SUPFAM" id="SSF52833">
    <property type="entry name" value="Thioredoxin-like"/>
    <property type="match status" value="1"/>
</dbReference>
<dbReference type="InterPro" id="IPR013766">
    <property type="entry name" value="Thioredoxin_domain"/>
</dbReference>
<organism evidence="2 3">
    <name type="scientific">Leifsonia soli</name>
    <dbReference type="NCBI Taxonomy" id="582665"/>
    <lineage>
        <taxon>Bacteria</taxon>
        <taxon>Bacillati</taxon>
        <taxon>Actinomycetota</taxon>
        <taxon>Actinomycetes</taxon>
        <taxon>Micrococcales</taxon>
        <taxon>Microbacteriaceae</taxon>
        <taxon>Leifsonia</taxon>
    </lineage>
</organism>
<evidence type="ECO:0000313" key="2">
    <source>
        <dbReference type="EMBL" id="NYD73923.1"/>
    </source>
</evidence>
<dbReference type="Gene3D" id="3.40.30.10">
    <property type="entry name" value="Glutaredoxin"/>
    <property type="match status" value="1"/>
</dbReference>
<sequence length="146" mass="14976">MNGFAALGILLGLVAVVTAAGLLWRATTGRARTVGGHDVVAPSEVGVDAFGGRATLLQFSTEFCAPCRSTARVLDGVAAGTDGVSHTEVDLTDRPELATRFGILQTPTTLVLDATGAVRARIGGAARADDVRLTLHRILGSDHVSA</sequence>
<reference evidence="2 3" key="1">
    <citation type="submission" date="2020-07" db="EMBL/GenBank/DDBJ databases">
        <title>Sequencing the genomes of 1000 actinobacteria strains.</title>
        <authorList>
            <person name="Klenk H.-P."/>
        </authorList>
    </citation>
    <scope>NUCLEOTIDE SEQUENCE [LARGE SCALE GENOMIC DNA]</scope>
    <source>
        <strain evidence="2 3">DSM 23871</strain>
    </source>
</reference>